<dbReference type="InterPro" id="IPR001254">
    <property type="entry name" value="Trypsin_dom"/>
</dbReference>
<dbReference type="RefSeq" id="XP_024869944.1">
    <property type="nucleotide sequence ID" value="XM_025014176.1"/>
</dbReference>
<keyword evidence="5" id="KW-1185">Reference proteome</keyword>
<dbReference type="SMART" id="SM00020">
    <property type="entry name" value="Tryp_SPc"/>
    <property type="match status" value="1"/>
</dbReference>
<evidence type="ECO:0000259" key="4">
    <source>
        <dbReference type="PROSITE" id="PS50240"/>
    </source>
</evidence>
<dbReference type="InterPro" id="IPR009003">
    <property type="entry name" value="Peptidase_S1_PA"/>
</dbReference>
<evidence type="ECO:0000256" key="3">
    <source>
        <dbReference type="SAM" id="SignalP"/>
    </source>
</evidence>
<dbReference type="Pfam" id="PF00089">
    <property type="entry name" value="Trypsin"/>
    <property type="match status" value="2"/>
</dbReference>
<evidence type="ECO:0000313" key="5">
    <source>
        <dbReference type="Proteomes" id="UP000504618"/>
    </source>
</evidence>
<evidence type="ECO:0000256" key="1">
    <source>
        <dbReference type="ARBA" id="ARBA00023157"/>
    </source>
</evidence>
<dbReference type="InterPro" id="IPR043504">
    <property type="entry name" value="Peptidase_S1_PA_chymotrypsin"/>
</dbReference>
<dbReference type="InterPro" id="IPR051487">
    <property type="entry name" value="Ser/Thr_Proteases_Immune/Dev"/>
</dbReference>
<proteinExistence type="inferred from homology"/>
<protein>
    <submittedName>
        <fullName evidence="6">Tryptase-2-like</fullName>
    </submittedName>
</protein>
<dbReference type="SUPFAM" id="SSF50494">
    <property type="entry name" value="Trypsin-like serine proteases"/>
    <property type="match status" value="1"/>
</dbReference>
<accession>A0A6J1PJX9</accession>
<evidence type="ECO:0000313" key="6">
    <source>
        <dbReference type="RefSeq" id="XP_024869944.1"/>
    </source>
</evidence>
<dbReference type="PROSITE" id="PS00134">
    <property type="entry name" value="TRYPSIN_HIS"/>
    <property type="match status" value="1"/>
</dbReference>
<name>A0A6J1PJX9_9HYME</name>
<dbReference type="PANTHER" id="PTHR24256">
    <property type="entry name" value="TRYPTASE-RELATED"/>
    <property type="match status" value="1"/>
</dbReference>
<dbReference type="GO" id="GO:0006508">
    <property type="term" value="P:proteolysis"/>
    <property type="evidence" value="ECO:0007669"/>
    <property type="project" value="InterPro"/>
</dbReference>
<dbReference type="GeneID" id="112453396"/>
<feature type="chain" id="PRO_5027107782" evidence="3">
    <location>
        <begin position="38"/>
        <end position="372"/>
    </location>
</feature>
<keyword evidence="3" id="KW-0732">Signal</keyword>
<evidence type="ECO:0000256" key="2">
    <source>
        <dbReference type="ARBA" id="ARBA00024195"/>
    </source>
</evidence>
<organism evidence="5 6">
    <name type="scientific">Temnothorax curvispinosus</name>
    <dbReference type="NCBI Taxonomy" id="300111"/>
    <lineage>
        <taxon>Eukaryota</taxon>
        <taxon>Metazoa</taxon>
        <taxon>Ecdysozoa</taxon>
        <taxon>Arthropoda</taxon>
        <taxon>Hexapoda</taxon>
        <taxon>Insecta</taxon>
        <taxon>Pterygota</taxon>
        <taxon>Neoptera</taxon>
        <taxon>Endopterygota</taxon>
        <taxon>Hymenoptera</taxon>
        <taxon>Apocrita</taxon>
        <taxon>Aculeata</taxon>
        <taxon>Formicoidea</taxon>
        <taxon>Formicidae</taxon>
        <taxon>Myrmicinae</taxon>
        <taxon>Temnothorax</taxon>
    </lineage>
</organism>
<feature type="domain" description="Peptidase S1" evidence="4">
    <location>
        <begin position="69"/>
        <end position="327"/>
    </location>
</feature>
<dbReference type="Proteomes" id="UP000504618">
    <property type="component" value="Unplaced"/>
</dbReference>
<gene>
    <name evidence="6" type="primary">LOC112453396</name>
</gene>
<dbReference type="Gene3D" id="2.40.10.10">
    <property type="entry name" value="Trypsin-like serine proteases"/>
    <property type="match status" value="1"/>
</dbReference>
<dbReference type="PROSITE" id="PS50240">
    <property type="entry name" value="TRYPSIN_DOM"/>
    <property type="match status" value="1"/>
</dbReference>
<feature type="non-terminal residue" evidence="6">
    <location>
        <position position="372"/>
    </location>
</feature>
<dbReference type="InterPro" id="IPR018114">
    <property type="entry name" value="TRYPSIN_HIS"/>
</dbReference>
<sequence>MGNLQGRHAEQSIMSPLSTKVLLCIVLCLSICQYTQSLYLGSESGNVTCDNPNDAIVLDANNDEAITNITEGSTTALKSPSFPYMVIVHQMLDGKYSRRLCIGTILSKRWVLTAAHCVEKNPGTLFVDFDVDEIGEKHIFTRVVLFDIIDKYGIGHSLLRFLGVLMIPTQAFIHPQYAKGYNDIALLYMPQDIPFSNHIQPVKLAYYESFVNKDAYVVGWRDNMASESMKLKYATLSILENNVCREYWPINDKHICTAADFGQFFCPQCGTLDCALEINSSPLIVRKNGQDFQIGIMSYGDQSCPDNLPRVYTKIIHNRRKISDPASTESSKSKIVAHDNDVAAKSPLIDVKHPTTIDSLLPEHEPTDTNRK</sequence>
<reference evidence="6" key="1">
    <citation type="submission" date="2025-08" db="UniProtKB">
        <authorList>
            <consortium name="RefSeq"/>
        </authorList>
    </citation>
    <scope>IDENTIFICATION</scope>
    <source>
        <tissue evidence="6">Whole body</tissue>
    </source>
</reference>
<dbReference type="OrthoDB" id="5565075at2759"/>
<dbReference type="AlphaFoldDB" id="A0A6J1PJX9"/>
<keyword evidence="1" id="KW-1015">Disulfide bond</keyword>
<dbReference type="GO" id="GO:0004252">
    <property type="term" value="F:serine-type endopeptidase activity"/>
    <property type="evidence" value="ECO:0007669"/>
    <property type="project" value="InterPro"/>
</dbReference>
<feature type="signal peptide" evidence="3">
    <location>
        <begin position="1"/>
        <end position="37"/>
    </location>
</feature>
<comment type="similarity">
    <text evidence="2">Belongs to the peptidase S1 family. CLIP subfamily.</text>
</comment>